<dbReference type="Pfam" id="PF12838">
    <property type="entry name" value="Fer4_7"/>
    <property type="match status" value="1"/>
</dbReference>
<feature type="domain" description="4Fe-4S ferredoxin-type" evidence="4">
    <location>
        <begin position="283"/>
        <end position="312"/>
    </location>
</feature>
<evidence type="ECO:0000256" key="1">
    <source>
        <dbReference type="ARBA" id="ARBA00022723"/>
    </source>
</evidence>
<name>A0ABS0YHS2_9BACT</name>
<dbReference type="Gene3D" id="3.30.70.3270">
    <property type="match status" value="1"/>
</dbReference>
<keyword evidence="2" id="KW-0408">Iron</keyword>
<gene>
    <name evidence="5" type="ORF">JFN91_16895</name>
</gene>
<dbReference type="PROSITE" id="PS51379">
    <property type="entry name" value="4FE4S_FER_2"/>
    <property type="match status" value="2"/>
</dbReference>
<dbReference type="InterPro" id="IPR017900">
    <property type="entry name" value="4Fe4S_Fe_S_CS"/>
</dbReference>
<dbReference type="PROSITE" id="PS00198">
    <property type="entry name" value="4FE4S_FER_1"/>
    <property type="match status" value="1"/>
</dbReference>
<keyword evidence="1" id="KW-0479">Metal-binding</keyword>
<dbReference type="EMBL" id="JAEMHL010000010">
    <property type="protein sequence ID" value="MBJ6751898.1"/>
    <property type="molecule type" value="Genomic_DNA"/>
</dbReference>
<evidence type="ECO:0000256" key="3">
    <source>
        <dbReference type="ARBA" id="ARBA00023014"/>
    </source>
</evidence>
<dbReference type="InterPro" id="IPR017896">
    <property type="entry name" value="4Fe4S_Fe-S-bd"/>
</dbReference>
<evidence type="ECO:0000313" key="5">
    <source>
        <dbReference type="EMBL" id="MBJ6751898.1"/>
    </source>
</evidence>
<comment type="caution">
    <text evidence="5">The sequence shown here is derived from an EMBL/GenBank/DDBJ whole genome shotgun (WGS) entry which is preliminary data.</text>
</comment>
<organism evidence="5 6">
    <name type="scientific">Geomonas anaerohicana</name>
    <dbReference type="NCBI Taxonomy" id="2798583"/>
    <lineage>
        <taxon>Bacteria</taxon>
        <taxon>Pseudomonadati</taxon>
        <taxon>Thermodesulfobacteriota</taxon>
        <taxon>Desulfuromonadia</taxon>
        <taxon>Geobacterales</taxon>
        <taxon>Geobacteraceae</taxon>
        <taxon>Geomonas</taxon>
    </lineage>
</organism>
<reference evidence="5 6" key="1">
    <citation type="submission" date="2020-12" db="EMBL/GenBank/DDBJ databases">
        <title>Geomonas sp. Red421, isolated from paddy soil.</title>
        <authorList>
            <person name="Xu Z."/>
            <person name="Zhang Z."/>
            <person name="Masuda Y."/>
            <person name="Itoh H."/>
            <person name="Senoo K."/>
        </authorList>
    </citation>
    <scope>NUCLEOTIDE SEQUENCE [LARGE SCALE GENOMIC DNA]</scope>
    <source>
        <strain evidence="5 6">Red421</strain>
    </source>
</reference>
<evidence type="ECO:0000259" key="4">
    <source>
        <dbReference type="PROSITE" id="PS51379"/>
    </source>
</evidence>
<sequence length="435" mass="48849">MPHLQNRNGYTSLMERLERFPQGAPPSELLAKILALLFTEQEAKLVGQLPMHPFSPARAAHVWGVREVEAYRTLEGLAERGLLLDTEHEGEKLYILPPPMAGFLDFVLMRVRKDVDQPALSRLLDQYLNQEEEYIRDLYTDGNTASTRIMVDEEQVPSSNLAHLFNYERASEVIQGARRIGVGTCSCRHKMRHVGRACSAPLETCMVFDDLADSLIRHEHAREISAEQCLELLQQSREQNLIQVADNAQFGVSSICNCCSCCCETLIRARKFCNLQPVCSTNYLAELRPQRCSGCGRCVDACPAEAMRLVSANDPQHPWQRRCVQDQERCLGCGVCVRVCRTNSLVLISKAERVATPVDNAHRLVLMALEHGKLQHLIWDNPAMLNHRAMAALVGAILRLPAVKQKLAASELGSRYLGGIMQRVAERSSRMPLRL</sequence>
<keyword evidence="3" id="KW-0411">Iron-sulfur</keyword>
<feature type="domain" description="4Fe-4S ferredoxin-type" evidence="4">
    <location>
        <begin position="321"/>
        <end position="350"/>
    </location>
</feature>
<accession>A0ABS0YHS2</accession>
<protein>
    <submittedName>
        <fullName evidence="5">4Fe-4S binding protein</fullName>
    </submittedName>
</protein>
<dbReference type="SUPFAM" id="SSF54862">
    <property type="entry name" value="4Fe-4S ferredoxins"/>
    <property type="match status" value="1"/>
</dbReference>
<dbReference type="Proteomes" id="UP000614714">
    <property type="component" value="Unassembled WGS sequence"/>
</dbReference>
<evidence type="ECO:0000256" key="2">
    <source>
        <dbReference type="ARBA" id="ARBA00023004"/>
    </source>
</evidence>
<keyword evidence="6" id="KW-1185">Reference proteome</keyword>
<proteinExistence type="predicted"/>
<evidence type="ECO:0000313" key="6">
    <source>
        <dbReference type="Proteomes" id="UP000614714"/>
    </source>
</evidence>
<dbReference type="RefSeq" id="WP_199390370.1">
    <property type="nucleotide sequence ID" value="NZ_JAEMHL010000010.1"/>
</dbReference>